<comment type="caution">
    <text evidence="1">The sequence shown here is derived from an EMBL/GenBank/DDBJ whole genome shotgun (WGS) entry which is preliminary data.</text>
</comment>
<reference evidence="1 2" key="1">
    <citation type="journal article" date="2022" name="Genome Biol. Evol.">
        <title>The Spruce Budworm Genome: Reconstructing the Evolutionary History of Antifreeze Proteins.</title>
        <authorList>
            <person name="Beliveau C."/>
            <person name="Gagne P."/>
            <person name="Picq S."/>
            <person name="Vernygora O."/>
            <person name="Keeling C.I."/>
            <person name="Pinkney K."/>
            <person name="Doucet D."/>
            <person name="Wen F."/>
            <person name="Johnston J.S."/>
            <person name="Maaroufi H."/>
            <person name="Boyle B."/>
            <person name="Laroche J."/>
            <person name="Dewar K."/>
            <person name="Juretic N."/>
            <person name="Blackburn G."/>
            <person name="Nisole A."/>
            <person name="Brunet B."/>
            <person name="Brandao M."/>
            <person name="Lumley L."/>
            <person name="Duan J."/>
            <person name="Quan G."/>
            <person name="Lucarotti C.J."/>
            <person name="Roe A.D."/>
            <person name="Sperling F.A.H."/>
            <person name="Levesque R.C."/>
            <person name="Cusson M."/>
        </authorList>
    </citation>
    <scope>NUCLEOTIDE SEQUENCE [LARGE SCALE GENOMIC DNA]</scope>
    <source>
        <strain evidence="1">Glfc:IPQL:Cfum</strain>
    </source>
</reference>
<sequence>MASLHGLMSETAKVELERLPSFVEECSMLYMPHLGYLLGVKTWAEGLSMEEKQLPDMKFMFQNNDYIHYKSKGCEELDVMIGDTYPEIVAHETRIMMRLTAIIMDNLHTLAACVDACAELDCLIAFAKVAKEFSFVRPNITSDKIISIKEGKHPLHMLTCDNFVTNDLESSGEDGCVKILTGPNSSGKSVYMKQIGKFVVMK</sequence>
<protein>
    <submittedName>
        <fullName evidence="1">Uncharacterized protein</fullName>
    </submittedName>
</protein>
<organism evidence="1 2">
    <name type="scientific">Choristoneura fumiferana</name>
    <name type="common">Spruce budworm moth</name>
    <name type="synonym">Archips fumiferana</name>
    <dbReference type="NCBI Taxonomy" id="7141"/>
    <lineage>
        <taxon>Eukaryota</taxon>
        <taxon>Metazoa</taxon>
        <taxon>Ecdysozoa</taxon>
        <taxon>Arthropoda</taxon>
        <taxon>Hexapoda</taxon>
        <taxon>Insecta</taxon>
        <taxon>Pterygota</taxon>
        <taxon>Neoptera</taxon>
        <taxon>Endopterygota</taxon>
        <taxon>Lepidoptera</taxon>
        <taxon>Glossata</taxon>
        <taxon>Ditrysia</taxon>
        <taxon>Tortricoidea</taxon>
        <taxon>Tortricidae</taxon>
        <taxon>Tortricinae</taxon>
        <taxon>Choristoneura</taxon>
    </lineage>
</organism>
<evidence type="ECO:0000313" key="2">
    <source>
        <dbReference type="Proteomes" id="UP001064048"/>
    </source>
</evidence>
<evidence type="ECO:0000313" key="1">
    <source>
        <dbReference type="EMBL" id="KAI8437921.1"/>
    </source>
</evidence>
<keyword evidence="2" id="KW-1185">Reference proteome</keyword>
<proteinExistence type="predicted"/>
<dbReference type="EMBL" id="CM046118">
    <property type="protein sequence ID" value="KAI8437921.1"/>
    <property type="molecule type" value="Genomic_DNA"/>
</dbReference>
<gene>
    <name evidence="1" type="ORF">MSG28_010601</name>
</gene>
<name>A0ACC0KMW9_CHOFU</name>
<dbReference type="Proteomes" id="UP001064048">
    <property type="component" value="Chromosome 18"/>
</dbReference>
<accession>A0ACC0KMW9</accession>